<dbReference type="SUPFAM" id="SSF51556">
    <property type="entry name" value="Metallo-dependent hydrolases"/>
    <property type="match status" value="1"/>
</dbReference>
<organism evidence="3 4">
    <name type="scientific">Candidatus Marimicrobium litorale</name>
    <dbReference type="NCBI Taxonomy" id="2518991"/>
    <lineage>
        <taxon>Bacteria</taxon>
        <taxon>Pseudomonadati</taxon>
        <taxon>Pseudomonadota</taxon>
        <taxon>Gammaproteobacteria</taxon>
        <taxon>Cellvibrionales</taxon>
        <taxon>Halieaceae</taxon>
        <taxon>Marimicrobium</taxon>
    </lineage>
</organism>
<dbReference type="Gene3D" id="3.20.20.140">
    <property type="entry name" value="Metal-dependent hydrolases"/>
    <property type="match status" value="1"/>
</dbReference>
<feature type="chain" id="PRO_5046035795" evidence="1">
    <location>
        <begin position="27"/>
        <end position="607"/>
    </location>
</feature>
<dbReference type="SUPFAM" id="SSF51338">
    <property type="entry name" value="Composite domain of metallo-dependent hydrolases"/>
    <property type="match status" value="1"/>
</dbReference>
<dbReference type="InterPro" id="IPR033932">
    <property type="entry name" value="YtcJ-like"/>
</dbReference>
<dbReference type="Proteomes" id="UP001143304">
    <property type="component" value="Unassembled WGS sequence"/>
</dbReference>
<evidence type="ECO:0000313" key="3">
    <source>
        <dbReference type="EMBL" id="MCX2975960.1"/>
    </source>
</evidence>
<feature type="signal peptide" evidence="1">
    <location>
        <begin position="1"/>
        <end position="26"/>
    </location>
</feature>
<dbReference type="InterPro" id="IPR011059">
    <property type="entry name" value="Metal-dep_hydrolase_composite"/>
</dbReference>
<evidence type="ECO:0000259" key="2">
    <source>
        <dbReference type="Pfam" id="PF07969"/>
    </source>
</evidence>
<dbReference type="Gene3D" id="2.30.40.10">
    <property type="entry name" value="Urease, subunit C, domain 1"/>
    <property type="match status" value="1"/>
</dbReference>
<dbReference type="PANTHER" id="PTHR22642">
    <property type="entry name" value="IMIDAZOLONEPROPIONASE"/>
    <property type="match status" value="1"/>
</dbReference>
<name>A0ABT3T1B6_9GAMM</name>
<proteinExistence type="predicted"/>
<gene>
    <name evidence="3" type="ORF">EYC82_01145</name>
</gene>
<dbReference type="CDD" id="cd01300">
    <property type="entry name" value="YtcJ_like"/>
    <property type="match status" value="1"/>
</dbReference>
<reference evidence="3" key="1">
    <citation type="submission" date="2019-02" db="EMBL/GenBank/DDBJ databases">
        <authorList>
            <person name="Li S.-H."/>
        </authorList>
    </citation>
    <scope>NUCLEOTIDE SEQUENCE</scope>
    <source>
        <strain evidence="3">IMCC11814</strain>
    </source>
</reference>
<protein>
    <submittedName>
        <fullName evidence="3">Amidohydrolase</fullName>
    </submittedName>
</protein>
<sequence>MKVVLSFRSWLLYAAASLVIAHSVQAVEPADYVITNARIYTLSDKQPWAEALAAKNGKIVFVGSENGAKAYTGTETTLIDVEGRLVLPGFIESHSHSILGAVLLSGMAFSANATPEEIADEVRQYASENPDKPVIFGQGHNFPNMAGAEQRATTKLLDEAVPDGRPVVLLSNDLHAAWANTKAFKNAGINADTPDPMPAGSYDRDDVGQPSGYIRGGPAHMPIAVANGVLSQEALTASMLPILESFSELGFTTLFDSGAPMGMETGYEVMHTFEEQGTLPTRISGSVMAPYDPDPLTSLNNYSKRYNSPQLRVNHLKIVGDGVMETHKAALLHPYHDKPDEMGGLTFGTQEAMDELALGAAKGGYGIQVHVIGDHGVRAALNSLEKIRQKGLDTRFNLTHVQLVDDQDLPRFAELGAVVQTTPLWFTPNNANLIRLGPERYEQLYRFHQLIEDGVPVASGSDWPVGGLSPAAINAFANIETAVTRSFPRSFLEWAGVSPDQPPYNKPLPPAGEGWTVEEAVRSYTINGAYMIGWEGSVGSLEVGKFADLIVVDQNIFEVDVEDIHETNVLLTMMNGKIFHDSHFGLEELLIGDDSAVQELPEGPMGW</sequence>
<keyword evidence="4" id="KW-1185">Reference proteome</keyword>
<dbReference type="PANTHER" id="PTHR22642:SF2">
    <property type="entry name" value="PROTEIN LONG AFTER FAR-RED 3"/>
    <property type="match status" value="1"/>
</dbReference>
<dbReference type="Gene3D" id="3.10.310.70">
    <property type="match status" value="1"/>
</dbReference>
<dbReference type="InterPro" id="IPR013108">
    <property type="entry name" value="Amidohydro_3"/>
</dbReference>
<accession>A0ABT3T1B6</accession>
<comment type="caution">
    <text evidence="3">The sequence shown here is derived from an EMBL/GenBank/DDBJ whole genome shotgun (WGS) entry which is preliminary data.</text>
</comment>
<feature type="domain" description="Amidohydrolase 3" evidence="2">
    <location>
        <begin position="78"/>
        <end position="578"/>
    </location>
</feature>
<dbReference type="Pfam" id="PF07969">
    <property type="entry name" value="Amidohydro_3"/>
    <property type="match status" value="1"/>
</dbReference>
<dbReference type="EMBL" id="SHNO01000001">
    <property type="protein sequence ID" value="MCX2975960.1"/>
    <property type="molecule type" value="Genomic_DNA"/>
</dbReference>
<keyword evidence="1" id="KW-0732">Signal</keyword>
<dbReference type="InterPro" id="IPR032466">
    <property type="entry name" value="Metal_Hydrolase"/>
</dbReference>
<evidence type="ECO:0000313" key="4">
    <source>
        <dbReference type="Proteomes" id="UP001143304"/>
    </source>
</evidence>
<dbReference type="RefSeq" id="WP_279247718.1">
    <property type="nucleotide sequence ID" value="NZ_SHNO01000001.1"/>
</dbReference>
<evidence type="ECO:0000256" key="1">
    <source>
        <dbReference type="SAM" id="SignalP"/>
    </source>
</evidence>